<feature type="region of interest" description="Disordered" evidence="1">
    <location>
        <begin position="14"/>
        <end position="97"/>
    </location>
</feature>
<keyword evidence="3" id="KW-1185">Reference proteome</keyword>
<protein>
    <submittedName>
        <fullName evidence="2">Uncharacterized protein</fullName>
    </submittedName>
</protein>
<evidence type="ECO:0000313" key="3">
    <source>
        <dbReference type="Proteomes" id="UP000807469"/>
    </source>
</evidence>
<proteinExistence type="predicted"/>
<evidence type="ECO:0000256" key="1">
    <source>
        <dbReference type="SAM" id="MobiDB-lite"/>
    </source>
</evidence>
<comment type="caution">
    <text evidence="2">The sequence shown here is derived from an EMBL/GenBank/DDBJ whole genome shotgun (WGS) entry which is preliminary data.</text>
</comment>
<organism evidence="2 3">
    <name type="scientific">Pholiota conissans</name>
    <dbReference type="NCBI Taxonomy" id="109636"/>
    <lineage>
        <taxon>Eukaryota</taxon>
        <taxon>Fungi</taxon>
        <taxon>Dikarya</taxon>
        <taxon>Basidiomycota</taxon>
        <taxon>Agaricomycotina</taxon>
        <taxon>Agaricomycetes</taxon>
        <taxon>Agaricomycetidae</taxon>
        <taxon>Agaricales</taxon>
        <taxon>Agaricineae</taxon>
        <taxon>Strophariaceae</taxon>
        <taxon>Pholiota</taxon>
    </lineage>
</organism>
<dbReference type="AlphaFoldDB" id="A0A9P5ZFN2"/>
<dbReference type="EMBL" id="MU155138">
    <property type="protein sequence ID" value="KAF9485026.1"/>
    <property type="molecule type" value="Genomic_DNA"/>
</dbReference>
<accession>A0A9P5ZFN2</accession>
<sequence length="97" mass="10430">MKFIVKIYKKIRGKASNLRRQEDVNVGSSSNGGTHAHNEFDNQPRAQISASVAGRKDPKKTGKPDKNDKQTDPSTSAPPKTSSGNKGSKNGIRPAGR</sequence>
<reference evidence="2" key="1">
    <citation type="submission" date="2020-11" db="EMBL/GenBank/DDBJ databases">
        <authorList>
            <consortium name="DOE Joint Genome Institute"/>
            <person name="Ahrendt S."/>
            <person name="Riley R."/>
            <person name="Andreopoulos W."/>
            <person name="Labutti K."/>
            <person name="Pangilinan J."/>
            <person name="Ruiz-Duenas F.J."/>
            <person name="Barrasa J.M."/>
            <person name="Sanchez-Garcia M."/>
            <person name="Camarero S."/>
            <person name="Miyauchi S."/>
            <person name="Serrano A."/>
            <person name="Linde D."/>
            <person name="Babiker R."/>
            <person name="Drula E."/>
            <person name="Ayuso-Fernandez I."/>
            <person name="Pacheco R."/>
            <person name="Padilla G."/>
            <person name="Ferreira P."/>
            <person name="Barriuso J."/>
            <person name="Kellner H."/>
            <person name="Castanera R."/>
            <person name="Alfaro M."/>
            <person name="Ramirez L."/>
            <person name="Pisabarro A.G."/>
            <person name="Kuo A."/>
            <person name="Tritt A."/>
            <person name="Lipzen A."/>
            <person name="He G."/>
            <person name="Yan M."/>
            <person name="Ng V."/>
            <person name="Cullen D."/>
            <person name="Martin F."/>
            <person name="Rosso M.-N."/>
            <person name="Henrissat B."/>
            <person name="Hibbett D."/>
            <person name="Martinez A.T."/>
            <person name="Grigoriev I.V."/>
        </authorList>
    </citation>
    <scope>NUCLEOTIDE SEQUENCE</scope>
    <source>
        <strain evidence="2">CIRM-BRFM 674</strain>
    </source>
</reference>
<feature type="compositionally biased region" description="Polar residues" evidence="1">
    <location>
        <begin position="72"/>
        <end position="88"/>
    </location>
</feature>
<dbReference type="Proteomes" id="UP000807469">
    <property type="component" value="Unassembled WGS sequence"/>
</dbReference>
<evidence type="ECO:0000313" key="2">
    <source>
        <dbReference type="EMBL" id="KAF9485026.1"/>
    </source>
</evidence>
<gene>
    <name evidence="2" type="ORF">BDN70DRAFT_871717</name>
</gene>
<feature type="compositionally biased region" description="Basic and acidic residues" evidence="1">
    <location>
        <begin position="54"/>
        <end position="71"/>
    </location>
</feature>
<name>A0A9P5ZFN2_9AGAR</name>